<dbReference type="GO" id="GO:0005886">
    <property type="term" value="C:plasma membrane"/>
    <property type="evidence" value="ECO:0007669"/>
    <property type="project" value="UniProtKB-SubCell"/>
</dbReference>
<dbReference type="GO" id="GO:0015385">
    <property type="term" value="F:sodium:proton antiporter activity"/>
    <property type="evidence" value="ECO:0007669"/>
    <property type="project" value="InterPro"/>
</dbReference>
<dbReference type="InterPro" id="IPR018422">
    <property type="entry name" value="Cation/H_exchanger_CPA1"/>
</dbReference>
<dbReference type="GO" id="GO:0051453">
    <property type="term" value="P:regulation of intracellular pH"/>
    <property type="evidence" value="ECO:0007669"/>
    <property type="project" value="TreeGrafter"/>
</dbReference>
<keyword evidence="8 10" id="KW-0472">Membrane</keyword>
<evidence type="ECO:0000256" key="3">
    <source>
        <dbReference type="ARBA" id="ARBA00022475"/>
    </source>
</evidence>
<reference evidence="12" key="2">
    <citation type="submission" date="2020-09" db="EMBL/GenBank/DDBJ databases">
        <authorList>
            <person name="Sun Q."/>
            <person name="Ohkuma M."/>
        </authorList>
    </citation>
    <scope>NUCLEOTIDE SEQUENCE</scope>
    <source>
        <strain evidence="12">JCM 31311</strain>
    </source>
</reference>
<feature type="transmembrane region" description="Helical" evidence="10">
    <location>
        <begin position="154"/>
        <end position="176"/>
    </location>
</feature>
<evidence type="ECO:0000256" key="10">
    <source>
        <dbReference type="SAM" id="Phobius"/>
    </source>
</evidence>
<feature type="transmembrane region" description="Helical" evidence="10">
    <location>
        <begin position="54"/>
        <end position="71"/>
    </location>
</feature>
<feature type="domain" description="Cation/H+ exchanger transmembrane" evidence="11">
    <location>
        <begin position="14"/>
        <end position="405"/>
    </location>
</feature>
<dbReference type="InterPro" id="IPR006153">
    <property type="entry name" value="Cation/H_exchanger_TM"/>
</dbReference>
<keyword evidence="3" id="KW-1003">Cell membrane</keyword>
<feature type="transmembrane region" description="Helical" evidence="10">
    <location>
        <begin position="111"/>
        <end position="133"/>
    </location>
</feature>
<evidence type="ECO:0000256" key="2">
    <source>
        <dbReference type="ARBA" id="ARBA00022448"/>
    </source>
</evidence>
<comment type="caution">
    <text evidence="12">The sequence shown here is derived from an EMBL/GenBank/DDBJ whole genome shotgun (WGS) entry which is preliminary data.</text>
</comment>
<evidence type="ECO:0000259" key="11">
    <source>
        <dbReference type="Pfam" id="PF00999"/>
    </source>
</evidence>
<feature type="transmembrane region" description="Helical" evidence="10">
    <location>
        <begin position="182"/>
        <end position="204"/>
    </location>
</feature>
<dbReference type="PANTHER" id="PTHR10110:SF86">
    <property type="entry name" value="SODIUM_HYDROGEN EXCHANGER 7"/>
    <property type="match status" value="1"/>
</dbReference>
<reference evidence="12" key="1">
    <citation type="journal article" date="2014" name="Int. J. Syst. Evol. Microbiol.">
        <title>Complete genome sequence of Corynebacterium casei LMG S-19264T (=DSM 44701T), isolated from a smear-ripened cheese.</title>
        <authorList>
            <consortium name="US DOE Joint Genome Institute (JGI-PGF)"/>
            <person name="Walter F."/>
            <person name="Albersmeier A."/>
            <person name="Kalinowski J."/>
            <person name="Ruckert C."/>
        </authorList>
    </citation>
    <scope>NUCLEOTIDE SEQUENCE</scope>
    <source>
        <strain evidence="12">JCM 31311</strain>
    </source>
</reference>
<dbReference type="AlphaFoldDB" id="A0A918KWW8"/>
<dbReference type="EMBL" id="BMQL01000081">
    <property type="protein sequence ID" value="GGR37669.1"/>
    <property type="molecule type" value="Genomic_DNA"/>
</dbReference>
<keyword evidence="7" id="KW-0406">Ion transport</keyword>
<keyword evidence="6" id="KW-0915">Sodium</keyword>
<dbReference type="GO" id="GO:0015386">
    <property type="term" value="F:potassium:proton antiporter activity"/>
    <property type="evidence" value="ECO:0007669"/>
    <property type="project" value="TreeGrafter"/>
</dbReference>
<proteinExistence type="predicted"/>
<dbReference type="GO" id="GO:0098719">
    <property type="term" value="P:sodium ion import across plasma membrane"/>
    <property type="evidence" value="ECO:0007669"/>
    <property type="project" value="TreeGrafter"/>
</dbReference>
<evidence type="ECO:0000256" key="5">
    <source>
        <dbReference type="ARBA" id="ARBA00022989"/>
    </source>
</evidence>
<keyword evidence="13" id="KW-1185">Reference proteome</keyword>
<evidence type="ECO:0000256" key="8">
    <source>
        <dbReference type="ARBA" id="ARBA00023136"/>
    </source>
</evidence>
<comment type="subcellular location">
    <subcellularLocation>
        <location evidence="1">Cell membrane</location>
        <topology evidence="1">Multi-pass membrane protein</topology>
    </subcellularLocation>
</comment>
<feature type="transmembrane region" description="Helical" evidence="10">
    <location>
        <begin position="345"/>
        <end position="370"/>
    </location>
</feature>
<feature type="transmembrane region" description="Helical" evidence="10">
    <location>
        <begin position="301"/>
        <end position="325"/>
    </location>
</feature>
<organism evidence="12 13">
    <name type="scientific">Deinococcus ruber</name>
    <dbReference type="NCBI Taxonomy" id="1848197"/>
    <lineage>
        <taxon>Bacteria</taxon>
        <taxon>Thermotogati</taxon>
        <taxon>Deinococcota</taxon>
        <taxon>Deinococci</taxon>
        <taxon>Deinococcales</taxon>
        <taxon>Deinococcaceae</taxon>
        <taxon>Deinococcus</taxon>
    </lineage>
</organism>
<keyword evidence="5 10" id="KW-1133">Transmembrane helix</keyword>
<gene>
    <name evidence="12" type="ORF">GCM10008957_53790</name>
</gene>
<evidence type="ECO:0000256" key="9">
    <source>
        <dbReference type="ARBA" id="ARBA00023201"/>
    </source>
</evidence>
<dbReference type="RefSeq" id="WP_189093616.1">
    <property type="nucleotide sequence ID" value="NZ_BMQL01000081.1"/>
</dbReference>
<keyword evidence="4 10" id="KW-0812">Transmembrane</keyword>
<name>A0A918KWW8_9DEIO</name>
<feature type="transmembrane region" description="Helical" evidence="10">
    <location>
        <begin position="264"/>
        <end position="289"/>
    </location>
</feature>
<keyword evidence="2" id="KW-0813">Transport</keyword>
<evidence type="ECO:0000256" key="6">
    <source>
        <dbReference type="ARBA" id="ARBA00023053"/>
    </source>
</evidence>
<feature type="transmembrane region" description="Helical" evidence="10">
    <location>
        <begin position="382"/>
        <end position="406"/>
    </location>
</feature>
<accession>A0A918KWW8</accession>
<sequence length="518" mass="55401">MYLFETVLAILFGATVLSVLAKRIRVPYPTLLAVGGALVAFVPGIPRIDLPPDLVLALFVAPVLLDAAYDTSLRDLRKNWQAVVSLVVVAVGLTTVAVAFTARMLFPDFPWAAALALGALLAPPDAIAALAVMRQVNPPFRIRKVLEGESLLNDASALLIYTLAVGAVTGGGFSVAGVLPTFLLTVFGSIAVGWVLVWPISWLIGRIDDAPTAVIFQFVFTFAVWLLAEHLGLSAVVTVVVFGLTSGRRTAEVLSAHLRVPTFAVWDAVTFTLNILAFTLIGLQLGPILEPLNGAALRRQLLAALVILAVVIVVRLLWALMYVLLKGGVHRSSDARRSSPAMSSSAAKSGLVIGWSGMRGIVTLATALALPEGFPYRDFIQLTAYAVVLGTLVIQGLTLRPLLLWLKLPPDHTVETETNLARSAALKAGMRTLDHHAVPAAQRLREEYRAALSITRTGGDLSSSPDNALRREVLGSSRAAIEDLRRADIIGDDAYRQVEAELDVLELMAGTTPRSSEP</sequence>
<dbReference type="PANTHER" id="PTHR10110">
    <property type="entry name" value="SODIUM/HYDROGEN EXCHANGER"/>
    <property type="match status" value="1"/>
</dbReference>
<evidence type="ECO:0000313" key="12">
    <source>
        <dbReference type="EMBL" id="GGR37669.1"/>
    </source>
</evidence>
<evidence type="ECO:0000256" key="7">
    <source>
        <dbReference type="ARBA" id="ARBA00023065"/>
    </source>
</evidence>
<evidence type="ECO:0000256" key="1">
    <source>
        <dbReference type="ARBA" id="ARBA00004651"/>
    </source>
</evidence>
<evidence type="ECO:0000256" key="4">
    <source>
        <dbReference type="ARBA" id="ARBA00022692"/>
    </source>
</evidence>
<feature type="transmembrane region" description="Helical" evidence="10">
    <location>
        <begin position="216"/>
        <end position="244"/>
    </location>
</feature>
<protein>
    <submittedName>
        <fullName evidence="12">Sodium:proton antiporter</fullName>
    </submittedName>
</protein>
<keyword evidence="9" id="KW-0739">Sodium transport</keyword>
<feature type="transmembrane region" description="Helical" evidence="10">
    <location>
        <begin position="83"/>
        <end position="105"/>
    </location>
</feature>
<evidence type="ECO:0000313" key="13">
    <source>
        <dbReference type="Proteomes" id="UP000603865"/>
    </source>
</evidence>
<dbReference type="Gene3D" id="6.10.140.1330">
    <property type="match status" value="1"/>
</dbReference>
<dbReference type="Pfam" id="PF00999">
    <property type="entry name" value="Na_H_Exchanger"/>
    <property type="match status" value="1"/>
</dbReference>
<dbReference type="Proteomes" id="UP000603865">
    <property type="component" value="Unassembled WGS sequence"/>
</dbReference>